<organism evidence="2 3">
    <name type="scientific">Pleurodeles waltl</name>
    <name type="common">Iberian ribbed newt</name>
    <dbReference type="NCBI Taxonomy" id="8319"/>
    <lineage>
        <taxon>Eukaryota</taxon>
        <taxon>Metazoa</taxon>
        <taxon>Chordata</taxon>
        <taxon>Craniata</taxon>
        <taxon>Vertebrata</taxon>
        <taxon>Euteleostomi</taxon>
        <taxon>Amphibia</taxon>
        <taxon>Batrachia</taxon>
        <taxon>Caudata</taxon>
        <taxon>Salamandroidea</taxon>
        <taxon>Salamandridae</taxon>
        <taxon>Pleurodelinae</taxon>
        <taxon>Pleurodeles</taxon>
    </lineage>
</organism>
<name>A0AAV7KXE7_PLEWA</name>
<evidence type="ECO:0000256" key="1">
    <source>
        <dbReference type="SAM" id="MobiDB-lite"/>
    </source>
</evidence>
<gene>
    <name evidence="2" type="ORF">NDU88_002894</name>
</gene>
<comment type="caution">
    <text evidence="2">The sequence shown here is derived from an EMBL/GenBank/DDBJ whole genome shotgun (WGS) entry which is preliminary data.</text>
</comment>
<dbReference type="Proteomes" id="UP001066276">
    <property type="component" value="Chromosome 12"/>
</dbReference>
<accession>A0AAV7KXE7</accession>
<evidence type="ECO:0000313" key="2">
    <source>
        <dbReference type="EMBL" id="KAJ1082729.1"/>
    </source>
</evidence>
<feature type="region of interest" description="Disordered" evidence="1">
    <location>
        <begin position="76"/>
        <end position="147"/>
    </location>
</feature>
<dbReference type="AlphaFoldDB" id="A0AAV7KXE7"/>
<proteinExistence type="predicted"/>
<evidence type="ECO:0000313" key="3">
    <source>
        <dbReference type="Proteomes" id="UP001066276"/>
    </source>
</evidence>
<keyword evidence="3" id="KW-1185">Reference proteome</keyword>
<dbReference type="EMBL" id="JANPWB010000016">
    <property type="protein sequence ID" value="KAJ1082729.1"/>
    <property type="molecule type" value="Genomic_DNA"/>
</dbReference>
<reference evidence="2" key="1">
    <citation type="journal article" date="2022" name="bioRxiv">
        <title>Sequencing and chromosome-scale assembly of the giantPleurodeles waltlgenome.</title>
        <authorList>
            <person name="Brown T."/>
            <person name="Elewa A."/>
            <person name="Iarovenko S."/>
            <person name="Subramanian E."/>
            <person name="Araus A.J."/>
            <person name="Petzold A."/>
            <person name="Susuki M."/>
            <person name="Suzuki K.-i.T."/>
            <person name="Hayashi T."/>
            <person name="Toyoda A."/>
            <person name="Oliveira C."/>
            <person name="Osipova E."/>
            <person name="Leigh N.D."/>
            <person name="Simon A."/>
            <person name="Yun M.H."/>
        </authorList>
    </citation>
    <scope>NUCLEOTIDE SEQUENCE</scope>
    <source>
        <strain evidence="2">20211129_DDA</strain>
        <tissue evidence="2">Liver</tissue>
    </source>
</reference>
<sequence>MVHALSQILFFNCTCKRVCDRPTLRSDPSYPWGTNAMGLLDPDVLWAGTNQQTLTGDSGQQQPLCVITKIEKANCGDFEEEEEDGDGEDHGSKANKGRDEFGGGGSSRRNNRSSLEETFPLGEQGRPPPAPRSSRGPEGSAPELQPRYGESVAYAGAWAGLICRGGELAGGKEVPY</sequence>
<feature type="compositionally biased region" description="Acidic residues" evidence="1">
    <location>
        <begin position="77"/>
        <end position="87"/>
    </location>
</feature>
<protein>
    <submittedName>
        <fullName evidence="2">Uncharacterized protein</fullName>
    </submittedName>
</protein>
<feature type="compositionally biased region" description="Basic and acidic residues" evidence="1">
    <location>
        <begin position="88"/>
        <end position="101"/>
    </location>
</feature>